<evidence type="ECO:0000259" key="3">
    <source>
        <dbReference type="Pfam" id="PF00733"/>
    </source>
</evidence>
<organism evidence="4 5">
    <name type="scientific">Candidatus Nitrosarchaeum limnium BG20</name>
    <dbReference type="NCBI Taxonomy" id="859192"/>
    <lineage>
        <taxon>Archaea</taxon>
        <taxon>Nitrososphaerota</taxon>
        <taxon>Nitrososphaeria</taxon>
        <taxon>Nitrosopumilales</taxon>
        <taxon>Nitrosopumilaceae</taxon>
        <taxon>Nitrosarchaeum</taxon>
    </lineage>
</organism>
<dbReference type="InterPro" id="IPR001962">
    <property type="entry name" value="Asn_synthase"/>
</dbReference>
<gene>
    <name evidence="4" type="ORF">BG20_I1320</name>
</gene>
<dbReference type="PANTHER" id="PTHR11772">
    <property type="entry name" value="ASPARAGINE SYNTHETASE"/>
    <property type="match status" value="1"/>
</dbReference>
<comment type="caution">
    <text evidence="4">The sequence shown here is derived from an EMBL/GenBank/DDBJ whole genome shotgun (WGS) entry which is preliminary data.</text>
</comment>
<dbReference type="PANTHER" id="PTHR11772:SF46">
    <property type="entry name" value="ASPARAGINE SYNTHETASE DOMAIN-CONTAINING PROTEIN"/>
    <property type="match status" value="1"/>
</dbReference>
<dbReference type="GO" id="GO:0004066">
    <property type="term" value="F:asparagine synthase (glutamine-hydrolyzing) activity"/>
    <property type="evidence" value="ECO:0007669"/>
    <property type="project" value="InterPro"/>
</dbReference>
<dbReference type="GO" id="GO:0006529">
    <property type="term" value="P:asparagine biosynthetic process"/>
    <property type="evidence" value="ECO:0007669"/>
    <property type="project" value="InterPro"/>
</dbReference>
<evidence type="ECO:0000256" key="2">
    <source>
        <dbReference type="ARBA" id="ARBA00022840"/>
    </source>
</evidence>
<sequence length="315" mass="35922">MLDEISHKLYQMLKESCESCESNTIALSGGLDSTIIAYLLKERKPNTVAIIAKDFVASDLTYCQRVSKEFNLPLTINQVNTTDILSAVEETIKILKNFNDIEIRNNIVMYMALKWAKEQNYTGIITGDGADELFAGYNFLINAADDKLGKEIDRVCSVMHFPTQKIGKALGISVESPFLNEKIIEFAKTVSIDLKVRYEQGKKHGKWILRKAFEKNIPSQIIWREKSPMQDGSGTAGLTNLFNSVISDQIFLEKKKKIEDADNVIIRTKESMHYYEIFKKMYDVPEKKEGIRTCPYCNFIIEESKFCRMCGAFPV</sequence>
<protein>
    <submittedName>
        <fullName evidence="4">Asparagine synthase</fullName>
    </submittedName>
</protein>
<feature type="domain" description="Asparagine synthetase" evidence="3">
    <location>
        <begin position="7"/>
        <end position="139"/>
    </location>
</feature>
<dbReference type="AlphaFoldDB" id="S2E1Q9"/>
<evidence type="ECO:0000313" key="5">
    <source>
        <dbReference type="Proteomes" id="UP000014065"/>
    </source>
</evidence>
<dbReference type="GO" id="GO:0005829">
    <property type="term" value="C:cytosol"/>
    <property type="evidence" value="ECO:0007669"/>
    <property type="project" value="TreeGrafter"/>
</dbReference>
<dbReference type="EMBL" id="AHJG01000195">
    <property type="protein sequence ID" value="EPA05260.1"/>
    <property type="molecule type" value="Genomic_DNA"/>
</dbReference>
<evidence type="ECO:0000313" key="4">
    <source>
        <dbReference type="EMBL" id="EPA05260.1"/>
    </source>
</evidence>
<dbReference type="Pfam" id="PF00733">
    <property type="entry name" value="Asn_synthase"/>
    <property type="match status" value="2"/>
</dbReference>
<dbReference type="GO" id="GO:0005524">
    <property type="term" value="F:ATP binding"/>
    <property type="evidence" value="ECO:0007669"/>
    <property type="project" value="UniProtKB-KW"/>
</dbReference>
<name>S2E1Q9_9ARCH</name>
<dbReference type="CDD" id="cd01991">
    <property type="entry name" value="Asn_synthase_B_C"/>
    <property type="match status" value="1"/>
</dbReference>
<dbReference type="Proteomes" id="UP000014065">
    <property type="component" value="Unassembled WGS sequence"/>
</dbReference>
<dbReference type="Gene3D" id="3.40.50.620">
    <property type="entry name" value="HUPs"/>
    <property type="match status" value="1"/>
</dbReference>
<dbReference type="SUPFAM" id="SSF52402">
    <property type="entry name" value="Adenine nucleotide alpha hydrolases-like"/>
    <property type="match status" value="1"/>
</dbReference>
<keyword evidence="5" id="KW-1185">Reference proteome</keyword>
<keyword evidence="2" id="KW-0067">ATP-binding</keyword>
<dbReference type="InterPro" id="IPR014729">
    <property type="entry name" value="Rossmann-like_a/b/a_fold"/>
</dbReference>
<dbReference type="InterPro" id="IPR050795">
    <property type="entry name" value="Asn_Synthetase"/>
</dbReference>
<keyword evidence="1" id="KW-0547">Nucleotide-binding</keyword>
<feature type="domain" description="Asparagine synthetase" evidence="3">
    <location>
        <begin position="165"/>
        <end position="285"/>
    </location>
</feature>
<dbReference type="PATRIC" id="fig|859192.6.peg.1471"/>
<reference evidence="4 5" key="1">
    <citation type="journal article" date="2012" name="J. Bacteriol.">
        <title>Genome Sequence of "Candidatus Nitrosoarchaeum limnia" BG20, a Low-Salinity Ammonia-Oxidizing Archaeon from the San Francisco Bay Estuary.</title>
        <authorList>
            <person name="Mosier A.C."/>
            <person name="Allen E.E."/>
            <person name="Kim M."/>
            <person name="Ferriera S."/>
            <person name="Francis C.A."/>
        </authorList>
    </citation>
    <scope>NUCLEOTIDE SEQUENCE [LARGE SCALE GENOMIC DNA]</scope>
    <source>
        <strain evidence="4 5">BG20</strain>
    </source>
</reference>
<proteinExistence type="predicted"/>
<accession>S2E1Q9</accession>
<evidence type="ECO:0000256" key="1">
    <source>
        <dbReference type="ARBA" id="ARBA00022741"/>
    </source>
</evidence>